<dbReference type="AlphaFoldDB" id="A0A1G5SCB5"/>
<proteinExistence type="predicted"/>
<dbReference type="InterPro" id="IPR002611">
    <property type="entry name" value="IstB_ATP-bd"/>
</dbReference>
<protein>
    <recommendedName>
        <fullName evidence="1">IstB-like ATP-binding domain-containing protein</fullName>
    </recommendedName>
</protein>
<keyword evidence="3" id="KW-1185">Reference proteome</keyword>
<name>A0A1G5SCB5_9PROT</name>
<evidence type="ECO:0000313" key="3">
    <source>
        <dbReference type="Proteomes" id="UP000198729"/>
    </source>
</evidence>
<dbReference type="Pfam" id="PF01695">
    <property type="entry name" value="IstB_IS21"/>
    <property type="match status" value="1"/>
</dbReference>
<dbReference type="EMBL" id="FMWO01000012">
    <property type="protein sequence ID" value="SCZ84191.1"/>
    <property type="molecule type" value="Genomic_DNA"/>
</dbReference>
<feature type="domain" description="IstB-like ATP-binding" evidence="1">
    <location>
        <begin position="2"/>
        <end position="40"/>
    </location>
</feature>
<evidence type="ECO:0000259" key="1">
    <source>
        <dbReference type="Pfam" id="PF01695"/>
    </source>
</evidence>
<dbReference type="InterPro" id="IPR027417">
    <property type="entry name" value="P-loop_NTPase"/>
</dbReference>
<evidence type="ECO:0000313" key="2">
    <source>
        <dbReference type="EMBL" id="SCZ84191.1"/>
    </source>
</evidence>
<dbReference type="Proteomes" id="UP000198729">
    <property type="component" value="Unassembled WGS sequence"/>
</dbReference>
<dbReference type="STRING" id="51642.NSMM_1090001"/>
<reference evidence="2 3" key="1">
    <citation type="submission" date="2016-10" db="EMBL/GenBank/DDBJ databases">
        <authorList>
            <person name="de Groot N.N."/>
        </authorList>
    </citation>
    <scope>NUCLEOTIDE SEQUENCE [LARGE SCALE GENOMIC DNA]</scope>
    <source>
        <strain evidence="2">1</strain>
    </source>
</reference>
<dbReference type="Gene3D" id="3.40.50.300">
    <property type="entry name" value="P-loop containing nucleotide triphosphate hydrolases"/>
    <property type="match status" value="1"/>
</dbReference>
<dbReference type="GO" id="GO:0005524">
    <property type="term" value="F:ATP binding"/>
    <property type="evidence" value="ECO:0007669"/>
    <property type="project" value="InterPro"/>
</dbReference>
<organism evidence="2 3">
    <name type="scientific">Nitrosomonas mobilis</name>
    <dbReference type="NCBI Taxonomy" id="51642"/>
    <lineage>
        <taxon>Bacteria</taxon>
        <taxon>Pseudomonadati</taxon>
        <taxon>Pseudomonadota</taxon>
        <taxon>Betaproteobacteria</taxon>
        <taxon>Nitrosomonadales</taxon>
        <taxon>Nitrosomonadaceae</taxon>
        <taxon>Nitrosomonas</taxon>
    </lineage>
</organism>
<accession>A0A1G5SCB5</accession>
<gene>
    <name evidence="2" type="ORF">NSMM_1090001</name>
</gene>
<sequence length="43" mass="4880">MDDWHESIGDPILADAILDRLVHNAHKLDLSGESIRKSKRDPD</sequence>